<keyword evidence="1" id="KW-0812">Transmembrane</keyword>
<dbReference type="Proteomes" id="UP000627292">
    <property type="component" value="Unassembled WGS sequence"/>
</dbReference>
<dbReference type="Pfam" id="PF01656">
    <property type="entry name" value="CbiA"/>
    <property type="match status" value="1"/>
</dbReference>
<comment type="caution">
    <text evidence="3">The sequence shown here is derived from an EMBL/GenBank/DDBJ whole genome shotgun (WGS) entry which is preliminary data.</text>
</comment>
<reference evidence="3" key="1">
    <citation type="journal article" date="2014" name="Int. J. Syst. Evol. Microbiol.">
        <title>Complete genome sequence of Corynebacterium casei LMG S-19264T (=DSM 44701T), isolated from a smear-ripened cheese.</title>
        <authorList>
            <consortium name="US DOE Joint Genome Institute (JGI-PGF)"/>
            <person name="Walter F."/>
            <person name="Albersmeier A."/>
            <person name="Kalinowski J."/>
            <person name="Ruckert C."/>
        </authorList>
    </citation>
    <scope>NUCLEOTIDE SEQUENCE</scope>
    <source>
        <strain evidence="3">CGMCC 1.15290</strain>
    </source>
</reference>
<dbReference type="AlphaFoldDB" id="A0A917J3A8"/>
<organism evidence="3 4">
    <name type="scientific">Filimonas zeae</name>
    <dbReference type="NCBI Taxonomy" id="1737353"/>
    <lineage>
        <taxon>Bacteria</taxon>
        <taxon>Pseudomonadati</taxon>
        <taxon>Bacteroidota</taxon>
        <taxon>Chitinophagia</taxon>
        <taxon>Chitinophagales</taxon>
        <taxon>Chitinophagaceae</taxon>
        <taxon>Filimonas</taxon>
    </lineage>
</organism>
<dbReference type="InterPro" id="IPR050445">
    <property type="entry name" value="Bact_polysacc_biosynth/exp"/>
</dbReference>
<proteinExistence type="predicted"/>
<accession>A0A917J3A8</accession>
<keyword evidence="4" id="KW-1185">Reference proteome</keyword>
<dbReference type="PANTHER" id="PTHR32309:SF31">
    <property type="entry name" value="CAPSULAR EXOPOLYSACCHARIDE FAMILY"/>
    <property type="match status" value="1"/>
</dbReference>
<evidence type="ECO:0000256" key="1">
    <source>
        <dbReference type="SAM" id="Phobius"/>
    </source>
</evidence>
<feature type="transmembrane region" description="Helical" evidence="1">
    <location>
        <begin position="15"/>
        <end position="32"/>
    </location>
</feature>
<reference evidence="3" key="2">
    <citation type="submission" date="2020-09" db="EMBL/GenBank/DDBJ databases">
        <authorList>
            <person name="Sun Q."/>
            <person name="Zhou Y."/>
        </authorList>
    </citation>
    <scope>NUCLEOTIDE SEQUENCE</scope>
    <source>
        <strain evidence="3">CGMCC 1.15290</strain>
    </source>
</reference>
<dbReference type="InterPro" id="IPR002586">
    <property type="entry name" value="CobQ/CobB/MinD/ParA_Nub-bd_dom"/>
</dbReference>
<keyword evidence="1" id="KW-0472">Membrane</keyword>
<sequence>MEILKFLSALYRRRFLLVIIPLATVIITYMLVRYLPDSYISKSDIATGITDHTQQLPGTPDAQESQINQEFNNLIQLVLLKKTIDQVSYQLIIHDLATDTPFRKPSKVLEEYTPEEKKEALASFRKLYEERSEMTPTDKHRKKLYTLLKSMKYDDESLRGKITVYRVNTSDYIRIEAQAEDVNLAPYIANTLTNEFITSYTFMLKGNRLKTSDWLYRLLTEKMAAMQAKMVELKNYKIKNRVLNLDEQAKVVYGQIGDFETRRELNTRDMQGYTAVINAINNKFSATDRKYLEATQSQINNDILGSKAELTRLNEAYIRSNFDGRFRKSIDSVRAIIEEQIKTSSDKYIYNPMAAKANLVNEKIRAEVELELSRTNQSLITEELRRLESKLNGLVPHEAFVKDYETAIDVASREYLEILEKWNEFNLNGDASVKLKQVQAAIPGDAQPSKKMLLILLSAIISFVFCVAIIFVLYITDNSVQDAKQLADRTGAPVLAPIESLKNGTLDLKQIWLSSGTDMQVFKNQLRMLRHELEEAMGEGKLLAITSVKAEEGKSFLAINMAYAWSMANKKVLLIDGNFGSPNTTNLIKPAVMLEDILAGKAALPVPQENGVVVIGNKGSDASLPEMAAKEVIQEKVTALKALFDVIIVDTAAMEAMEKPKEWMPVTDSLVAVFEAGNPINSFVKPHIQYLTQQEQFVGWILNKA</sequence>
<dbReference type="InterPro" id="IPR027417">
    <property type="entry name" value="P-loop_NTPase"/>
</dbReference>
<dbReference type="PANTHER" id="PTHR32309">
    <property type="entry name" value="TYROSINE-PROTEIN KINASE"/>
    <property type="match status" value="1"/>
</dbReference>
<evidence type="ECO:0000313" key="4">
    <source>
        <dbReference type="Proteomes" id="UP000627292"/>
    </source>
</evidence>
<evidence type="ECO:0000259" key="2">
    <source>
        <dbReference type="Pfam" id="PF01656"/>
    </source>
</evidence>
<protein>
    <recommendedName>
        <fullName evidence="2">CobQ/CobB/MinD/ParA nucleotide binding domain-containing protein</fullName>
    </recommendedName>
</protein>
<feature type="domain" description="CobQ/CobB/MinD/ParA nucleotide binding" evidence="2">
    <location>
        <begin position="543"/>
        <end position="626"/>
    </location>
</feature>
<keyword evidence="1" id="KW-1133">Transmembrane helix</keyword>
<feature type="transmembrane region" description="Helical" evidence="1">
    <location>
        <begin position="453"/>
        <end position="475"/>
    </location>
</feature>
<dbReference type="Gene3D" id="3.40.50.300">
    <property type="entry name" value="P-loop containing nucleotide triphosphate hydrolases"/>
    <property type="match status" value="1"/>
</dbReference>
<gene>
    <name evidence="3" type="ORF">GCM10011379_50570</name>
</gene>
<dbReference type="EMBL" id="BMIB01000005">
    <property type="protein sequence ID" value="GGH80140.1"/>
    <property type="molecule type" value="Genomic_DNA"/>
</dbReference>
<dbReference type="SUPFAM" id="SSF52540">
    <property type="entry name" value="P-loop containing nucleoside triphosphate hydrolases"/>
    <property type="match status" value="1"/>
</dbReference>
<name>A0A917J3A8_9BACT</name>
<dbReference type="RefSeq" id="WP_188957784.1">
    <property type="nucleotide sequence ID" value="NZ_BMIB01000005.1"/>
</dbReference>
<evidence type="ECO:0000313" key="3">
    <source>
        <dbReference type="EMBL" id="GGH80140.1"/>
    </source>
</evidence>